<sequence length="257" mass="27209">MRHLGFTVLILSLASNALAAPVGEPVAEGELPAAASGGAARLPASTMPMGVWAIQAAAGSEISGKRSLSATQSDLTLRLDIRLGLTERLQLTQLGLAYRFGEPGDVELVTDLESDGFATNARGAFFPFEFGTAARFYFSPSSSLLLGARASSVLGSENLVNWTWSAHGGWIVRVGERLTLTAGVGLVDDWDVSETPYFWRSTGARLALGSVMTIATRPLPLVSVEVLDGFFLDGYSMAKLDFNSTEITVMGGCTIQL</sequence>
<dbReference type="OrthoDB" id="5484137at2"/>
<keyword evidence="3" id="KW-1185">Reference proteome</keyword>
<evidence type="ECO:0000313" key="3">
    <source>
        <dbReference type="Proteomes" id="UP000055590"/>
    </source>
</evidence>
<reference evidence="2 3" key="1">
    <citation type="submission" date="2015-08" db="EMBL/GenBank/DDBJ databases">
        <authorList>
            <person name="Babu N.S."/>
            <person name="Beckwith C.J."/>
            <person name="Beseler K.G."/>
            <person name="Brison A."/>
            <person name="Carone J.V."/>
            <person name="Caskin T.P."/>
            <person name="Diamond M."/>
            <person name="Durham M.E."/>
            <person name="Foxe J.M."/>
            <person name="Go M."/>
            <person name="Henderson B.A."/>
            <person name="Jones I.B."/>
            <person name="McGettigan J.A."/>
            <person name="Micheletti S.J."/>
            <person name="Nasrallah M.E."/>
            <person name="Ortiz D."/>
            <person name="Piller C.R."/>
            <person name="Privatt S.R."/>
            <person name="Schneider S.L."/>
            <person name="Sharp S."/>
            <person name="Smith T.C."/>
            <person name="Stanton J.D."/>
            <person name="Ullery H.E."/>
            <person name="Wilson R.J."/>
            <person name="Serrano M.G."/>
            <person name="Buck G."/>
            <person name="Lee V."/>
            <person name="Wang Y."/>
            <person name="Carvalho R."/>
            <person name="Voegtly L."/>
            <person name="Shi R."/>
            <person name="Duckworth R."/>
            <person name="Johnson A."/>
            <person name="Loviza R."/>
            <person name="Walstead R."/>
            <person name="Shah Z."/>
            <person name="Kiflezghi M."/>
            <person name="Wade K."/>
            <person name="Ball S.L."/>
            <person name="Bradley K.W."/>
            <person name="Asai D.J."/>
            <person name="Bowman C.A."/>
            <person name="Russell D.A."/>
            <person name="Pope W.H."/>
            <person name="Jacobs-Sera D."/>
            <person name="Hendrix R.W."/>
            <person name="Hatfull G.F."/>
        </authorList>
    </citation>
    <scope>NUCLEOTIDE SEQUENCE [LARGE SCALE GENOMIC DNA]</scope>
    <source>
        <strain evidence="2 3">DSM 27710</strain>
    </source>
</reference>
<dbReference type="AlphaFoldDB" id="A0A0K1PD12"/>
<dbReference type="Proteomes" id="UP000055590">
    <property type="component" value="Chromosome"/>
</dbReference>
<keyword evidence="1" id="KW-0732">Signal</keyword>
<dbReference type="KEGG" id="vin:AKJ08_1779"/>
<accession>A0A0K1PD12</accession>
<evidence type="ECO:0000313" key="2">
    <source>
        <dbReference type="EMBL" id="AKU91392.1"/>
    </source>
</evidence>
<organism evidence="2 3">
    <name type="scientific">Vulgatibacter incomptus</name>
    <dbReference type="NCBI Taxonomy" id="1391653"/>
    <lineage>
        <taxon>Bacteria</taxon>
        <taxon>Pseudomonadati</taxon>
        <taxon>Myxococcota</taxon>
        <taxon>Myxococcia</taxon>
        <taxon>Myxococcales</taxon>
        <taxon>Cystobacterineae</taxon>
        <taxon>Vulgatibacteraceae</taxon>
        <taxon>Vulgatibacter</taxon>
    </lineage>
</organism>
<evidence type="ECO:0000256" key="1">
    <source>
        <dbReference type="SAM" id="SignalP"/>
    </source>
</evidence>
<protein>
    <submittedName>
        <fullName evidence="2">Uncharacterized protein</fullName>
    </submittedName>
</protein>
<feature type="signal peptide" evidence="1">
    <location>
        <begin position="1"/>
        <end position="19"/>
    </location>
</feature>
<proteinExistence type="predicted"/>
<gene>
    <name evidence="2" type="ORF">AKJ08_1779</name>
</gene>
<dbReference type="EMBL" id="CP012332">
    <property type="protein sequence ID" value="AKU91392.1"/>
    <property type="molecule type" value="Genomic_DNA"/>
</dbReference>
<feature type="chain" id="PRO_5005465893" evidence="1">
    <location>
        <begin position="20"/>
        <end position="257"/>
    </location>
</feature>
<dbReference type="RefSeq" id="WP_050725709.1">
    <property type="nucleotide sequence ID" value="NZ_CP012332.1"/>
</dbReference>
<name>A0A0K1PD12_9BACT</name>